<keyword evidence="4 8" id="KW-0863">Zinc-finger</keyword>
<proteinExistence type="predicted"/>
<name>A0A9P6J2D3_9FUNG</name>
<dbReference type="Pfam" id="PF13639">
    <property type="entry name" value="zf-RING_2"/>
    <property type="match status" value="1"/>
</dbReference>
<keyword evidence="6 10" id="KW-1133">Transmembrane helix</keyword>
<keyword evidence="5" id="KW-0862">Zinc</keyword>
<dbReference type="InterPro" id="IPR013083">
    <property type="entry name" value="Znf_RING/FYVE/PHD"/>
</dbReference>
<evidence type="ECO:0000256" key="9">
    <source>
        <dbReference type="SAM" id="MobiDB-lite"/>
    </source>
</evidence>
<evidence type="ECO:0000313" key="12">
    <source>
        <dbReference type="EMBL" id="KAF9959076.1"/>
    </source>
</evidence>
<evidence type="ECO:0000256" key="5">
    <source>
        <dbReference type="ARBA" id="ARBA00022833"/>
    </source>
</evidence>
<evidence type="ECO:0000256" key="1">
    <source>
        <dbReference type="ARBA" id="ARBA00004167"/>
    </source>
</evidence>
<sequence>MLRSAFAFFLFNWVWIVVWLITSLESTTATIIVLATNDTYVDRTAAFGPRVPEKGLILDLIAVEKLDSEGETTACRPVSGPGVPMTNSTPWAALVERGGDCSFIEKVRNMQASGAMAVIVGDNQRSGLVTMFARDDTSDVLIPSIFITQHHYRELRFFGVEFRNEFLIKLTPDDMNWPLLDIIIFIVLSPAFVVFILYALWRIRIRQQQVADLAPTSVVTNLPIKVFYTAKLKENDAVECVICLEEYEDEDELRVLPCKHEYHVACIDSWLTTRKKFCPICKRDICTVNEATPLLAHNNNIRTGSYRTTATPSSIIPLASSSTSAPSPSTSSSSSSSSSLTSEESSGSSGPPVASSWPQPQHGQSRRYLLFGSGSRTGPRQPIPRREATASQQSNLTADEGIPRRA</sequence>
<feature type="domain" description="RING-type" evidence="11">
    <location>
        <begin position="240"/>
        <end position="282"/>
    </location>
</feature>
<dbReference type="FunFam" id="3.30.40.10:FF:000388">
    <property type="entry name" value="Putative RING zinc finger domain superfamily protein"/>
    <property type="match status" value="1"/>
</dbReference>
<accession>A0A9P6J2D3</accession>
<keyword evidence="7 10" id="KW-0472">Membrane</keyword>
<feature type="transmembrane region" description="Helical" evidence="10">
    <location>
        <begin position="179"/>
        <end position="201"/>
    </location>
</feature>
<dbReference type="InterPro" id="IPR001841">
    <property type="entry name" value="Znf_RING"/>
</dbReference>
<feature type="region of interest" description="Disordered" evidence="9">
    <location>
        <begin position="317"/>
        <end position="406"/>
    </location>
</feature>
<evidence type="ECO:0000313" key="13">
    <source>
        <dbReference type="Proteomes" id="UP000749646"/>
    </source>
</evidence>
<evidence type="ECO:0000256" key="6">
    <source>
        <dbReference type="ARBA" id="ARBA00022989"/>
    </source>
</evidence>
<feature type="compositionally biased region" description="Low complexity" evidence="9">
    <location>
        <begin position="317"/>
        <end position="356"/>
    </location>
</feature>
<dbReference type="Pfam" id="PF02225">
    <property type="entry name" value="PA"/>
    <property type="match status" value="1"/>
</dbReference>
<dbReference type="Proteomes" id="UP000749646">
    <property type="component" value="Unassembled WGS sequence"/>
</dbReference>
<dbReference type="SUPFAM" id="SSF57850">
    <property type="entry name" value="RING/U-box"/>
    <property type="match status" value="1"/>
</dbReference>
<comment type="caution">
    <text evidence="12">The sequence shown here is derived from an EMBL/GenBank/DDBJ whole genome shotgun (WGS) entry which is preliminary data.</text>
</comment>
<evidence type="ECO:0000256" key="2">
    <source>
        <dbReference type="ARBA" id="ARBA00022692"/>
    </source>
</evidence>
<evidence type="ECO:0000256" key="7">
    <source>
        <dbReference type="ARBA" id="ARBA00023136"/>
    </source>
</evidence>
<dbReference type="SMART" id="SM00744">
    <property type="entry name" value="RINGv"/>
    <property type="match status" value="1"/>
</dbReference>
<keyword evidence="13" id="KW-1185">Reference proteome</keyword>
<dbReference type="PANTHER" id="PTHR47168">
    <property type="entry name" value="RING ZINC FINGER DOMAIN SUPERFAMILY PROTEIN-RELATED"/>
    <property type="match status" value="1"/>
</dbReference>
<dbReference type="OrthoDB" id="8062037at2759"/>
<keyword evidence="3" id="KW-0479">Metal-binding</keyword>
<evidence type="ECO:0000256" key="4">
    <source>
        <dbReference type="ARBA" id="ARBA00022771"/>
    </source>
</evidence>
<dbReference type="Gene3D" id="3.30.40.10">
    <property type="entry name" value="Zinc/RING finger domain, C3HC4 (zinc finger)"/>
    <property type="match status" value="1"/>
</dbReference>
<dbReference type="InterPro" id="IPR003137">
    <property type="entry name" value="PA_domain"/>
</dbReference>
<feature type="transmembrane region" description="Helical" evidence="10">
    <location>
        <begin position="6"/>
        <end position="24"/>
    </location>
</feature>
<organism evidence="12 13">
    <name type="scientific">Modicella reniformis</name>
    <dbReference type="NCBI Taxonomy" id="1440133"/>
    <lineage>
        <taxon>Eukaryota</taxon>
        <taxon>Fungi</taxon>
        <taxon>Fungi incertae sedis</taxon>
        <taxon>Mucoromycota</taxon>
        <taxon>Mortierellomycotina</taxon>
        <taxon>Mortierellomycetes</taxon>
        <taxon>Mortierellales</taxon>
        <taxon>Mortierellaceae</taxon>
        <taxon>Modicella</taxon>
    </lineage>
</organism>
<evidence type="ECO:0000256" key="3">
    <source>
        <dbReference type="ARBA" id="ARBA00022723"/>
    </source>
</evidence>
<dbReference type="PROSITE" id="PS50089">
    <property type="entry name" value="ZF_RING_2"/>
    <property type="match status" value="1"/>
</dbReference>
<dbReference type="InterPro" id="IPR051653">
    <property type="entry name" value="E3_ligase_sorting_rcpt"/>
</dbReference>
<comment type="subcellular location">
    <subcellularLocation>
        <location evidence="1">Membrane</location>
        <topology evidence="1">Single-pass membrane protein</topology>
    </subcellularLocation>
</comment>
<dbReference type="GO" id="GO:0008270">
    <property type="term" value="F:zinc ion binding"/>
    <property type="evidence" value="ECO:0007669"/>
    <property type="project" value="UniProtKB-KW"/>
</dbReference>
<keyword evidence="2 10" id="KW-0812">Transmembrane</keyword>
<dbReference type="PANTHER" id="PTHR47168:SF1">
    <property type="entry name" value="OS02G0798600 PROTEIN"/>
    <property type="match status" value="1"/>
</dbReference>
<dbReference type="InterPro" id="IPR011016">
    <property type="entry name" value="Znf_RING-CH"/>
</dbReference>
<dbReference type="AlphaFoldDB" id="A0A9P6J2D3"/>
<dbReference type="SMART" id="SM00184">
    <property type="entry name" value="RING"/>
    <property type="match status" value="1"/>
</dbReference>
<protein>
    <recommendedName>
        <fullName evidence="11">RING-type domain-containing protein</fullName>
    </recommendedName>
</protein>
<dbReference type="EMBL" id="JAAAHW010006527">
    <property type="protein sequence ID" value="KAF9959076.1"/>
    <property type="molecule type" value="Genomic_DNA"/>
</dbReference>
<evidence type="ECO:0000256" key="10">
    <source>
        <dbReference type="SAM" id="Phobius"/>
    </source>
</evidence>
<dbReference type="GO" id="GO:0016020">
    <property type="term" value="C:membrane"/>
    <property type="evidence" value="ECO:0007669"/>
    <property type="project" value="UniProtKB-SubCell"/>
</dbReference>
<reference evidence="12" key="1">
    <citation type="journal article" date="2020" name="Fungal Divers.">
        <title>Resolving the Mortierellaceae phylogeny through synthesis of multi-gene phylogenetics and phylogenomics.</title>
        <authorList>
            <person name="Vandepol N."/>
            <person name="Liber J."/>
            <person name="Desiro A."/>
            <person name="Na H."/>
            <person name="Kennedy M."/>
            <person name="Barry K."/>
            <person name="Grigoriev I.V."/>
            <person name="Miller A.N."/>
            <person name="O'Donnell K."/>
            <person name="Stajich J.E."/>
            <person name="Bonito G."/>
        </authorList>
    </citation>
    <scope>NUCLEOTIDE SEQUENCE</scope>
    <source>
        <strain evidence="12">MES-2147</strain>
    </source>
</reference>
<gene>
    <name evidence="12" type="ORF">BGZ65_000859</name>
</gene>
<evidence type="ECO:0000259" key="11">
    <source>
        <dbReference type="PROSITE" id="PS50089"/>
    </source>
</evidence>
<dbReference type="Gene3D" id="3.50.30.30">
    <property type="match status" value="1"/>
</dbReference>
<evidence type="ECO:0000256" key="8">
    <source>
        <dbReference type="PROSITE-ProRule" id="PRU00175"/>
    </source>
</evidence>